<organism evidence="6 7">
    <name type="scientific">Paractinoplanes globisporus</name>
    <dbReference type="NCBI Taxonomy" id="113565"/>
    <lineage>
        <taxon>Bacteria</taxon>
        <taxon>Bacillati</taxon>
        <taxon>Actinomycetota</taxon>
        <taxon>Actinomycetes</taxon>
        <taxon>Micromonosporales</taxon>
        <taxon>Micromonosporaceae</taxon>
        <taxon>Paractinoplanes</taxon>
    </lineage>
</organism>
<comment type="caution">
    <text evidence="6">The sequence shown here is derived from an EMBL/GenBank/DDBJ whole genome shotgun (WGS) entry which is preliminary data.</text>
</comment>
<evidence type="ECO:0000313" key="7">
    <source>
        <dbReference type="Proteomes" id="UP001602245"/>
    </source>
</evidence>
<feature type="signal peptide" evidence="5">
    <location>
        <begin position="1"/>
        <end position="26"/>
    </location>
</feature>
<reference evidence="6 7" key="1">
    <citation type="submission" date="2024-10" db="EMBL/GenBank/DDBJ databases">
        <title>The Natural Products Discovery Center: Release of the First 8490 Sequenced Strains for Exploring Actinobacteria Biosynthetic Diversity.</title>
        <authorList>
            <person name="Kalkreuter E."/>
            <person name="Kautsar S.A."/>
            <person name="Yang D."/>
            <person name="Bader C.D."/>
            <person name="Teijaro C.N."/>
            <person name="Fluegel L."/>
            <person name="Davis C.M."/>
            <person name="Simpson J.R."/>
            <person name="Lauterbach L."/>
            <person name="Steele A.D."/>
            <person name="Gui C."/>
            <person name="Meng S."/>
            <person name="Li G."/>
            <person name="Viehrig K."/>
            <person name="Ye F."/>
            <person name="Su P."/>
            <person name="Kiefer A.F."/>
            <person name="Nichols A."/>
            <person name="Cepeda A.J."/>
            <person name="Yan W."/>
            <person name="Fan B."/>
            <person name="Jiang Y."/>
            <person name="Adhikari A."/>
            <person name="Zheng C.-J."/>
            <person name="Schuster L."/>
            <person name="Cowan T.M."/>
            <person name="Smanski M.J."/>
            <person name="Chevrette M.G."/>
            <person name="De Carvalho L.P.S."/>
            <person name="Shen B."/>
        </authorList>
    </citation>
    <scope>NUCLEOTIDE SEQUENCE [LARGE SCALE GENOMIC DNA]</scope>
    <source>
        <strain evidence="6 7">NPDC000087</strain>
    </source>
</reference>
<accession>A0ABW6WNJ7</accession>
<evidence type="ECO:0000313" key="6">
    <source>
        <dbReference type="EMBL" id="MFF5294844.1"/>
    </source>
</evidence>
<dbReference type="SUPFAM" id="SSF53474">
    <property type="entry name" value="alpha/beta-Hydrolases"/>
    <property type="match status" value="1"/>
</dbReference>
<dbReference type="InterPro" id="IPR029058">
    <property type="entry name" value="AB_hydrolase_fold"/>
</dbReference>
<sequence length="385" mass="40312">MLTRFVAILGAVALVAAGLGAAPAEAAPVACSKVAFLGLRGSGEPALPQEQNMGKIVFPVYSELADSARSAGMSVLPIGLAGNDEYPAVPVLSFLKESLVSEDLVAGTVTSVVTGVGGLAKRLLPYLGSDRSTCIVLAGYSQGAWVIDNLLASTPAMMSRLTAVVLFGDPQFDGSSDVAVTPEAASQGILRTAGIPAVLRVTGAYYPGMSAKVRSYCGAGDPVCGYTTASNENKTACNPLVPMPWCHHFFYTKNGDVDAAVNFIFDRMKAAAAPASSTFAITSTGTYREGELVYARVNYVDPNEIARGFAFDGIDNNGWGPESHPFTDPSYGRVSPGRVDYPFNLSCGNPDQYESDIRMLIWGDDDIATAPVTIHLACGDISRPG</sequence>
<dbReference type="RefSeq" id="WP_157297111.1">
    <property type="nucleotide sequence ID" value="NZ_JBIAZU010000006.1"/>
</dbReference>
<dbReference type="InterPro" id="IPR000675">
    <property type="entry name" value="Cutinase/axe"/>
</dbReference>
<dbReference type="EMBL" id="JBIAZU010000006">
    <property type="protein sequence ID" value="MFF5294844.1"/>
    <property type="molecule type" value="Genomic_DNA"/>
</dbReference>
<dbReference type="PANTHER" id="PTHR33630:SF9">
    <property type="entry name" value="CUTINASE 4"/>
    <property type="match status" value="1"/>
</dbReference>
<keyword evidence="4" id="KW-1015">Disulfide bond</keyword>
<evidence type="ECO:0000256" key="4">
    <source>
        <dbReference type="ARBA" id="ARBA00023157"/>
    </source>
</evidence>
<dbReference type="SMART" id="SM01110">
    <property type="entry name" value="Cutinase"/>
    <property type="match status" value="1"/>
</dbReference>
<name>A0ABW6WNJ7_9ACTN</name>
<dbReference type="Pfam" id="PF01083">
    <property type="entry name" value="Cutinase"/>
    <property type="match status" value="1"/>
</dbReference>
<dbReference type="Gene3D" id="3.40.50.1820">
    <property type="entry name" value="alpha/beta hydrolase"/>
    <property type="match status" value="1"/>
</dbReference>
<evidence type="ECO:0000256" key="1">
    <source>
        <dbReference type="ARBA" id="ARBA00007534"/>
    </source>
</evidence>
<gene>
    <name evidence="6" type="ORF">ACFY35_35835</name>
</gene>
<keyword evidence="3" id="KW-0378">Hydrolase</keyword>
<keyword evidence="2" id="KW-0719">Serine esterase</keyword>
<comment type="similarity">
    <text evidence="1">Belongs to the cutinase family.</text>
</comment>
<protein>
    <submittedName>
        <fullName evidence="6">Cutinase family protein</fullName>
    </submittedName>
</protein>
<evidence type="ECO:0000256" key="5">
    <source>
        <dbReference type="SAM" id="SignalP"/>
    </source>
</evidence>
<dbReference type="PANTHER" id="PTHR33630">
    <property type="entry name" value="CUTINASE RV1984C-RELATED-RELATED"/>
    <property type="match status" value="1"/>
</dbReference>
<keyword evidence="7" id="KW-1185">Reference proteome</keyword>
<dbReference type="Proteomes" id="UP001602245">
    <property type="component" value="Unassembled WGS sequence"/>
</dbReference>
<evidence type="ECO:0000256" key="2">
    <source>
        <dbReference type="ARBA" id="ARBA00022487"/>
    </source>
</evidence>
<evidence type="ECO:0000256" key="3">
    <source>
        <dbReference type="ARBA" id="ARBA00022801"/>
    </source>
</evidence>
<feature type="chain" id="PRO_5047188347" evidence="5">
    <location>
        <begin position="27"/>
        <end position="385"/>
    </location>
</feature>
<proteinExistence type="inferred from homology"/>
<keyword evidence="5" id="KW-0732">Signal</keyword>